<comment type="caution">
    <text evidence="1">The sequence shown here is derived from an EMBL/GenBank/DDBJ whole genome shotgun (WGS) entry which is preliminary data.</text>
</comment>
<dbReference type="EMBL" id="SSTD01005527">
    <property type="protein sequence ID" value="TYK21840.1"/>
    <property type="molecule type" value="Genomic_DNA"/>
</dbReference>
<dbReference type="AlphaFoldDB" id="A0A5D3DEL6"/>
<proteinExistence type="predicted"/>
<sequence length="100" mass="11365">MVTVAETGVRIVGYLLNQSSEKPSTTGEAKLRRQQSFFVASFWRLASQVGGLPFLYNYLSPRGHRRRTMSGTGPSVVTPFQSWFFLDMEIDPEIEIHILK</sequence>
<evidence type="ECO:0000313" key="2">
    <source>
        <dbReference type="Proteomes" id="UP000321947"/>
    </source>
</evidence>
<dbReference type="Proteomes" id="UP000321947">
    <property type="component" value="Unassembled WGS sequence"/>
</dbReference>
<reference evidence="1 2" key="1">
    <citation type="submission" date="2019-08" db="EMBL/GenBank/DDBJ databases">
        <title>Draft genome sequences of two oriental melons (Cucumis melo L. var makuwa).</title>
        <authorList>
            <person name="Kwon S.-Y."/>
        </authorList>
    </citation>
    <scope>NUCLEOTIDE SEQUENCE [LARGE SCALE GENOMIC DNA]</scope>
    <source>
        <strain evidence="2">cv. Chang Bougi</strain>
        <tissue evidence="1">Leaf</tissue>
    </source>
</reference>
<evidence type="ECO:0000313" key="1">
    <source>
        <dbReference type="EMBL" id="TYK21840.1"/>
    </source>
</evidence>
<gene>
    <name evidence="1" type="ORF">E5676_scaffold75493G00010</name>
</gene>
<organism evidence="1 2">
    <name type="scientific">Cucumis melo var. makuwa</name>
    <name type="common">Oriental melon</name>
    <dbReference type="NCBI Taxonomy" id="1194695"/>
    <lineage>
        <taxon>Eukaryota</taxon>
        <taxon>Viridiplantae</taxon>
        <taxon>Streptophyta</taxon>
        <taxon>Embryophyta</taxon>
        <taxon>Tracheophyta</taxon>
        <taxon>Spermatophyta</taxon>
        <taxon>Magnoliopsida</taxon>
        <taxon>eudicotyledons</taxon>
        <taxon>Gunneridae</taxon>
        <taxon>Pentapetalae</taxon>
        <taxon>rosids</taxon>
        <taxon>fabids</taxon>
        <taxon>Cucurbitales</taxon>
        <taxon>Cucurbitaceae</taxon>
        <taxon>Benincaseae</taxon>
        <taxon>Cucumis</taxon>
    </lineage>
</organism>
<name>A0A5D3DEL6_CUCMM</name>
<protein>
    <submittedName>
        <fullName evidence="1">Uncharacterized protein</fullName>
    </submittedName>
</protein>
<accession>A0A5D3DEL6</accession>